<dbReference type="CDD" id="cd00092">
    <property type="entry name" value="HTH_CRP"/>
    <property type="match status" value="1"/>
</dbReference>
<feature type="domain" description="Cyclic nucleotide-binding" evidence="5">
    <location>
        <begin position="26"/>
        <end position="117"/>
    </location>
</feature>
<dbReference type="PROSITE" id="PS51063">
    <property type="entry name" value="HTH_CRP_2"/>
    <property type="match status" value="1"/>
</dbReference>
<evidence type="ECO:0000256" key="4">
    <source>
        <dbReference type="ARBA" id="ARBA00023163"/>
    </source>
</evidence>
<dbReference type="PROSITE" id="PS50042">
    <property type="entry name" value="CNMP_BINDING_3"/>
    <property type="match status" value="1"/>
</dbReference>
<evidence type="ECO:0000259" key="6">
    <source>
        <dbReference type="PROSITE" id="PS51063"/>
    </source>
</evidence>
<organism evidence="7 8">
    <name type="scientific">Fictibacillus aquaticus</name>
    <dbReference type="NCBI Taxonomy" id="2021314"/>
    <lineage>
        <taxon>Bacteria</taxon>
        <taxon>Bacillati</taxon>
        <taxon>Bacillota</taxon>
        <taxon>Bacilli</taxon>
        <taxon>Bacillales</taxon>
        <taxon>Fictibacillaceae</taxon>
        <taxon>Fictibacillus</taxon>
    </lineage>
</organism>
<sequence length="240" mass="27406">MGACKEQNYCAYQNTDVFTDETFQLLKDIMYSQKIEKDQYLFLDDDTANKLYYVKHGQIKITKMNEEGKELVLYIFQDGDLIGELANSGEARYSFSAKAARDTEVGVIQQKDLETLIWQHGNVAVEFMRWMGIMHKITRSKFRDLMLYGKNGALCSTLIRLSNSYGRMTADGIVLSNKFTNTELAELVGTSRETVNRMLSQLKKENVIKTNKDGTIVIADLAFLKEACHCEDCPKEICRV</sequence>
<keyword evidence="1" id="KW-0805">Transcription regulation</keyword>
<dbReference type="InterPro" id="IPR036390">
    <property type="entry name" value="WH_DNA-bd_sf"/>
</dbReference>
<dbReference type="PRINTS" id="PR00034">
    <property type="entry name" value="HTHCRP"/>
</dbReference>
<keyword evidence="2" id="KW-0238">DNA-binding</keyword>
<dbReference type="GO" id="GO:0003677">
    <property type="term" value="F:DNA binding"/>
    <property type="evidence" value="ECO:0007669"/>
    <property type="project" value="UniProtKB-KW"/>
</dbReference>
<dbReference type="InterPro" id="IPR012318">
    <property type="entry name" value="HTH_CRP"/>
</dbReference>
<dbReference type="Gene3D" id="2.60.120.10">
    <property type="entry name" value="Jelly Rolls"/>
    <property type="match status" value="1"/>
</dbReference>
<reference evidence="7 8" key="1">
    <citation type="submission" date="2017-07" db="EMBL/GenBank/DDBJ databases">
        <title>Fictibacillus sp. nov. GDSW-R2A3 Genome sequencing and assembly.</title>
        <authorList>
            <person name="Mayilraj S."/>
        </authorList>
    </citation>
    <scope>NUCLEOTIDE SEQUENCE [LARGE SCALE GENOMIC DNA]</scope>
    <source>
        <strain evidence="7 8">GDSW-R2A3</strain>
    </source>
</reference>
<keyword evidence="8" id="KW-1185">Reference proteome</keyword>
<dbReference type="AlphaFoldDB" id="A0A235F9Z9"/>
<dbReference type="InterPro" id="IPR000595">
    <property type="entry name" value="cNMP-bd_dom"/>
</dbReference>
<keyword evidence="4" id="KW-0804">Transcription</keyword>
<dbReference type="CDD" id="cd00038">
    <property type="entry name" value="CAP_ED"/>
    <property type="match status" value="1"/>
</dbReference>
<dbReference type="RefSeq" id="WP_094252266.1">
    <property type="nucleotide sequence ID" value="NZ_JBHLXL010000001.1"/>
</dbReference>
<dbReference type="SUPFAM" id="SSF46785">
    <property type="entry name" value="Winged helix' DNA-binding domain"/>
    <property type="match status" value="1"/>
</dbReference>
<dbReference type="GO" id="GO:0003700">
    <property type="term" value="F:DNA-binding transcription factor activity"/>
    <property type="evidence" value="ECO:0007669"/>
    <property type="project" value="TreeGrafter"/>
</dbReference>
<proteinExistence type="predicted"/>
<gene>
    <name evidence="7" type="ORF">CGZ90_09755</name>
</gene>
<keyword evidence="3" id="KW-0010">Activator</keyword>
<feature type="domain" description="HTH crp-type" evidence="6">
    <location>
        <begin position="148"/>
        <end position="222"/>
    </location>
</feature>
<evidence type="ECO:0000259" key="5">
    <source>
        <dbReference type="PROSITE" id="PS50042"/>
    </source>
</evidence>
<dbReference type="SMART" id="SM00100">
    <property type="entry name" value="cNMP"/>
    <property type="match status" value="1"/>
</dbReference>
<evidence type="ECO:0000313" key="7">
    <source>
        <dbReference type="EMBL" id="OYD58156.1"/>
    </source>
</evidence>
<dbReference type="SUPFAM" id="SSF51206">
    <property type="entry name" value="cAMP-binding domain-like"/>
    <property type="match status" value="1"/>
</dbReference>
<evidence type="ECO:0008006" key="9">
    <source>
        <dbReference type="Google" id="ProtNLM"/>
    </source>
</evidence>
<evidence type="ECO:0000256" key="2">
    <source>
        <dbReference type="ARBA" id="ARBA00023125"/>
    </source>
</evidence>
<dbReference type="InterPro" id="IPR014710">
    <property type="entry name" value="RmlC-like_jellyroll"/>
</dbReference>
<evidence type="ECO:0000256" key="3">
    <source>
        <dbReference type="ARBA" id="ARBA00023159"/>
    </source>
</evidence>
<dbReference type="Gene3D" id="1.10.10.10">
    <property type="entry name" value="Winged helix-like DNA-binding domain superfamily/Winged helix DNA-binding domain"/>
    <property type="match status" value="1"/>
</dbReference>
<dbReference type="GO" id="GO:0005829">
    <property type="term" value="C:cytosol"/>
    <property type="evidence" value="ECO:0007669"/>
    <property type="project" value="TreeGrafter"/>
</dbReference>
<accession>A0A235F9Z9</accession>
<dbReference type="PANTHER" id="PTHR24567">
    <property type="entry name" value="CRP FAMILY TRANSCRIPTIONAL REGULATORY PROTEIN"/>
    <property type="match status" value="1"/>
</dbReference>
<evidence type="ECO:0000256" key="1">
    <source>
        <dbReference type="ARBA" id="ARBA00023015"/>
    </source>
</evidence>
<comment type="caution">
    <text evidence="7">The sequence shown here is derived from an EMBL/GenBank/DDBJ whole genome shotgun (WGS) entry which is preliminary data.</text>
</comment>
<name>A0A235F9Z9_9BACL</name>
<dbReference type="Pfam" id="PF13545">
    <property type="entry name" value="HTH_Crp_2"/>
    <property type="match status" value="1"/>
</dbReference>
<dbReference type="Proteomes" id="UP000215059">
    <property type="component" value="Unassembled WGS sequence"/>
</dbReference>
<dbReference type="Pfam" id="PF00027">
    <property type="entry name" value="cNMP_binding"/>
    <property type="match status" value="1"/>
</dbReference>
<dbReference type="InterPro" id="IPR050397">
    <property type="entry name" value="Env_Response_Regulators"/>
</dbReference>
<evidence type="ECO:0000313" key="8">
    <source>
        <dbReference type="Proteomes" id="UP000215059"/>
    </source>
</evidence>
<dbReference type="SMART" id="SM00419">
    <property type="entry name" value="HTH_CRP"/>
    <property type="match status" value="1"/>
</dbReference>
<dbReference type="EMBL" id="NOII01000002">
    <property type="protein sequence ID" value="OYD58156.1"/>
    <property type="molecule type" value="Genomic_DNA"/>
</dbReference>
<protein>
    <recommendedName>
        <fullName evidence="9">Crp/Fnr family transcriptional regulator</fullName>
    </recommendedName>
</protein>
<dbReference type="OrthoDB" id="9810708at2"/>
<dbReference type="PANTHER" id="PTHR24567:SF74">
    <property type="entry name" value="HTH-TYPE TRANSCRIPTIONAL REGULATOR ARCR"/>
    <property type="match status" value="1"/>
</dbReference>
<dbReference type="InterPro" id="IPR018490">
    <property type="entry name" value="cNMP-bd_dom_sf"/>
</dbReference>
<dbReference type="InterPro" id="IPR036388">
    <property type="entry name" value="WH-like_DNA-bd_sf"/>
</dbReference>